<dbReference type="Gene3D" id="2.60.120.430">
    <property type="entry name" value="Galactose-binding lectin"/>
    <property type="match status" value="1"/>
</dbReference>
<dbReference type="AlphaFoldDB" id="A0A8J3Q217"/>
<proteinExistence type="predicted"/>
<reference evidence="2" key="1">
    <citation type="submission" date="2021-01" db="EMBL/GenBank/DDBJ databases">
        <title>Whole genome shotgun sequence of Rhizocola hellebori NBRC 109834.</title>
        <authorList>
            <person name="Komaki H."/>
            <person name="Tamura T."/>
        </authorList>
    </citation>
    <scope>NUCLEOTIDE SEQUENCE</scope>
    <source>
        <strain evidence="2">NBRC 109834</strain>
    </source>
</reference>
<comment type="caution">
    <text evidence="2">The sequence shown here is derived from an EMBL/GenBank/DDBJ whole genome shotgun (WGS) entry which is preliminary data.</text>
</comment>
<name>A0A8J3Q217_9ACTN</name>
<evidence type="ECO:0000313" key="2">
    <source>
        <dbReference type="EMBL" id="GIH02189.1"/>
    </source>
</evidence>
<keyword evidence="3" id="KW-1185">Reference proteome</keyword>
<keyword evidence="1" id="KW-0732">Signal</keyword>
<feature type="chain" id="PRO_5035301627" description="Secreted protein" evidence="1">
    <location>
        <begin position="30"/>
        <end position="174"/>
    </location>
</feature>
<feature type="signal peptide" evidence="1">
    <location>
        <begin position="1"/>
        <end position="29"/>
    </location>
</feature>
<sequence>MRIKWVRALALTAAATMVLVGTTVAPAQAGPPTAFERCRDGLAPNQQHNVSIVGTQSSVVVGSPDQFWAGDVFRIQASGTIHTSALIWDSYQPDGRTGDRAPVGDPAWPGPNLKKFSLVGAFGPDRGNMQFGNFVFCVQVPSNRATTYLRMWINDDVTSDNSGQWNISVDHYWV</sequence>
<evidence type="ECO:0000256" key="1">
    <source>
        <dbReference type="SAM" id="SignalP"/>
    </source>
</evidence>
<dbReference type="EMBL" id="BONY01000001">
    <property type="protein sequence ID" value="GIH02189.1"/>
    <property type="molecule type" value="Genomic_DNA"/>
</dbReference>
<dbReference type="RefSeq" id="WP_203906112.1">
    <property type="nucleotide sequence ID" value="NZ_BONY01000001.1"/>
</dbReference>
<accession>A0A8J3Q217</accession>
<gene>
    <name evidence="2" type="ORF">Rhe02_02560</name>
</gene>
<organism evidence="2 3">
    <name type="scientific">Rhizocola hellebori</name>
    <dbReference type="NCBI Taxonomy" id="1392758"/>
    <lineage>
        <taxon>Bacteria</taxon>
        <taxon>Bacillati</taxon>
        <taxon>Actinomycetota</taxon>
        <taxon>Actinomycetes</taxon>
        <taxon>Micromonosporales</taxon>
        <taxon>Micromonosporaceae</taxon>
        <taxon>Rhizocola</taxon>
    </lineage>
</organism>
<dbReference type="Proteomes" id="UP000612899">
    <property type="component" value="Unassembled WGS sequence"/>
</dbReference>
<evidence type="ECO:0008006" key="4">
    <source>
        <dbReference type="Google" id="ProtNLM"/>
    </source>
</evidence>
<protein>
    <recommendedName>
        <fullName evidence="4">Secreted protein</fullName>
    </recommendedName>
</protein>
<evidence type="ECO:0000313" key="3">
    <source>
        <dbReference type="Proteomes" id="UP000612899"/>
    </source>
</evidence>